<organism evidence="2 3">
    <name type="scientific">Sediminicola arcticus</name>
    <dbReference type="NCBI Taxonomy" id="1574308"/>
    <lineage>
        <taxon>Bacteria</taxon>
        <taxon>Pseudomonadati</taxon>
        <taxon>Bacteroidota</taxon>
        <taxon>Flavobacteriia</taxon>
        <taxon>Flavobacteriales</taxon>
        <taxon>Flavobacteriaceae</taxon>
        <taxon>Sediminicola</taxon>
    </lineage>
</organism>
<gene>
    <name evidence="2" type="ORF">ABXZ36_11525</name>
</gene>
<keyword evidence="1" id="KW-0812">Transmembrane</keyword>
<dbReference type="Pfam" id="PF20532">
    <property type="entry name" value="DUF6747"/>
    <property type="match status" value="1"/>
</dbReference>
<reference evidence="2 3" key="1">
    <citation type="submission" date="2024-07" db="EMBL/GenBank/DDBJ databases">
        <title>The genome sequence of type strain Sediminicola arcticus GDMCC 1.2805.</title>
        <authorList>
            <person name="Liu Y."/>
        </authorList>
    </citation>
    <scope>NUCLEOTIDE SEQUENCE [LARGE SCALE GENOMIC DNA]</scope>
    <source>
        <strain evidence="2 3">GDMCC 1.2805</strain>
    </source>
</reference>
<comment type="caution">
    <text evidence="2">The sequence shown here is derived from an EMBL/GenBank/DDBJ whole genome shotgun (WGS) entry which is preliminary data.</text>
</comment>
<accession>A0ABV2SXQ1</accession>
<proteinExistence type="predicted"/>
<dbReference type="InterPro" id="IPR046635">
    <property type="entry name" value="DUF6747"/>
</dbReference>
<keyword evidence="3" id="KW-1185">Reference proteome</keyword>
<evidence type="ECO:0000256" key="1">
    <source>
        <dbReference type="SAM" id="Phobius"/>
    </source>
</evidence>
<protein>
    <submittedName>
        <fullName evidence="2">DUF6747 family protein</fullName>
    </submittedName>
</protein>
<dbReference type="Proteomes" id="UP001549799">
    <property type="component" value="Unassembled WGS sequence"/>
</dbReference>
<name>A0ABV2SXQ1_9FLAO</name>
<evidence type="ECO:0000313" key="2">
    <source>
        <dbReference type="EMBL" id="MET6991275.1"/>
    </source>
</evidence>
<dbReference type="RefSeq" id="WP_354615784.1">
    <property type="nucleotide sequence ID" value="NZ_JBEXAE010000005.1"/>
</dbReference>
<keyword evidence="1" id="KW-0472">Membrane</keyword>
<dbReference type="EMBL" id="JBEXAE010000005">
    <property type="protein sequence ID" value="MET6991275.1"/>
    <property type="molecule type" value="Genomic_DNA"/>
</dbReference>
<keyword evidence="1" id="KW-1133">Transmembrane helix</keyword>
<evidence type="ECO:0000313" key="3">
    <source>
        <dbReference type="Proteomes" id="UP001549799"/>
    </source>
</evidence>
<sequence>MKTLLLVKNIYLDGFRNIGNVFVRNYFKVFAIFSFIMFAIVMYAFVFRVITGFAFD</sequence>
<feature type="transmembrane region" description="Helical" evidence="1">
    <location>
        <begin position="26"/>
        <end position="50"/>
    </location>
</feature>